<dbReference type="EMBL" id="GEDV01008714">
    <property type="protein sequence ID" value="JAP79843.1"/>
    <property type="molecule type" value="Transcribed_RNA"/>
</dbReference>
<dbReference type="AlphaFoldDB" id="A0A131YKM2"/>
<evidence type="ECO:0000313" key="3">
    <source>
        <dbReference type="EMBL" id="JAP79843.1"/>
    </source>
</evidence>
<proteinExistence type="predicted"/>
<evidence type="ECO:0000256" key="2">
    <source>
        <dbReference type="SAM" id="Phobius"/>
    </source>
</evidence>
<reference evidence="3" key="1">
    <citation type="journal article" date="2016" name="Ticks Tick Borne Dis.">
        <title>De novo assembly and annotation of the salivary gland transcriptome of Rhipicephalus appendiculatus male and female ticks during blood feeding.</title>
        <authorList>
            <person name="de Castro M.H."/>
            <person name="de Klerk D."/>
            <person name="Pienaar R."/>
            <person name="Latif A.A."/>
            <person name="Rees D.J."/>
            <person name="Mans B.J."/>
        </authorList>
    </citation>
    <scope>NUCLEOTIDE SEQUENCE</scope>
    <source>
        <tissue evidence="3">Salivary glands</tissue>
    </source>
</reference>
<feature type="compositionally biased region" description="Polar residues" evidence="1">
    <location>
        <begin position="55"/>
        <end position="72"/>
    </location>
</feature>
<name>A0A131YKM2_RHIAP</name>
<keyword evidence="2" id="KW-0812">Transmembrane</keyword>
<evidence type="ECO:0008006" key="4">
    <source>
        <dbReference type="Google" id="ProtNLM"/>
    </source>
</evidence>
<keyword evidence="2" id="KW-1133">Transmembrane helix</keyword>
<keyword evidence="2" id="KW-0472">Membrane</keyword>
<feature type="region of interest" description="Disordered" evidence="1">
    <location>
        <begin position="1"/>
        <end position="131"/>
    </location>
</feature>
<feature type="compositionally biased region" description="Basic residues" evidence="1">
    <location>
        <begin position="1"/>
        <end position="10"/>
    </location>
</feature>
<feature type="transmembrane region" description="Helical" evidence="2">
    <location>
        <begin position="154"/>
        <end position="172"/>
    </location>
</feature>
<organism evidence="3">
    <name type="scientific">Rhipicephalus appendiculatus</name>
    <name type="common">Brown ear tick</name>
    <dbReference type="NCBI Taxonomy" id="34631"/>
    <lineage>
        <taxon>Eukaryota</taxon>
        <taxon>Metazoa</taxon>
        <taxon>Ecdysozoa</taxon>
        <taxon>Arthropoda</taxon>
        <taxon>Chelicerata</taxon>
        <taxon>Arachnida</taxon>
        <taxon>Acari</taxon>
        <taxon>Parasitiformes</taxon>
        <taxon>Ixodida</taxon>
        <taxon>Ixodoidea</taxon>
        <taxon>Ixodidae</taxon>
        <taxon>Rhipicephalinae</taxon>
        <taxon>Rhipicephalus</taxon>
        <taxon>Rhipicephalus</taxon>
    </lineage>
</organism>
<dbReference type="PANTHER" id="PTHR46579:SF1">
    <property type="entry name" value="F5_8 TYPE C DOMAIN-CONTAINING PROTEIN"/>
    <property type="match status" value="1"/>
</dbReference>
<protein>
    <recommendedName>
        <fullName evidence="4">Cr1-8 nvi</fullName>
    </recommendedName>
</protein>
<feature type="compositionally biased region" description="Polar residues" evidence="1">
    <location>
        <begin position="36"/>
        <end position="48"/>
    </location>
</feature>
<feature type="compositionally biased region" description="Acidic residues" evidence="1">
    <location>
        <begin position="75"/>
        <end position="92"/>
    </location>
</feature>
<sequence>MSETRRKRYRQYLQPDSDGQVPRQTLQYVLKKKKSTPASQMSPTSANSSDDEGENSGQSLASQTDAGASTSAYGEEQDQDDDTDEEALDFDEPTTAFEDSSDGLDDSCSSDIGTGPDDAAEGSPDDSPKDDFQEYFAKLSEERLPHQATTKAQALLLVLAYIVTSGLTWAQVQGLLTLINALFSERVVPSSTYSLRKLWKNKKEALRVHLYCQSCHNYLGQRNDATGNHTITCGNCGSVKKLRQLMSSGSFFLMFNMKEQLLGLLKQVGRILISNLQKISLPHVVGAYSDITDGLLYHSVRKQLKMTWSDITLSFNTDGAPVFDSSKSSIWPVQVMINELPALTRWQNVMISGVSFSSAHPPMHLFMKRFVEEINNIGKLVWTNSGSVIQSAVHALVCCVDSPARAQVLNSKQFNGYYGCSWCLERGATIDGTMKYPFKSQNASDRTHSGVLKAMAQAGRLKEPVHGVKGPSTLIKLQGLDLVWGLPPDYMHCVLEGVTKQFTELWLSGTASSWYIGRHLKLINARLCSFRPPITFSRSGRPLSDRAYWKAAEWRSWLLFYCLPCVSDILPRNYVTHFALLAKAVFLLLKDVVTEGEVCTAEKLLLTFVEQTARLYGESAMTFNVHQLLHLSKAARMFGPLWGISTFPFEDGIGKVLQLVTAAKHVPVQIAERCIMQQAYRTVSTQVDLPFCLLSAKKELEHTYNRCS</sequence>
<accession>A0A131YKM2</accession>
<dbReference type="PANTHER" id="PTHR46579">
    <property type="entry name" value="F5/8 TYPE C DOMAIN-CONTAINING PROTEIN-RELATED"/>
    <property type="match status" value="1"/>
</dbReference>
<evidence type="ECO:0000256" key="1">
    <source>
        <dbReference type="SAM" id="MobiDB-lite"/>
    </source>
</evidence>